<evidence type="ECO:0000313" key="1">
    <source>
        <dbReference type="EMBL" id="OMJ22788.1"/>
    </source>
</evidence>
<evidence type="ECO:0000313" key="2">
    <source>
        <dbReference type="Proteomes" id="UP000187283"/>
    </source>
</evidence>
<gene>
    <name evidence="1" type="ORF">AYI70_g2650</name>
</gene>
<sequence>MSRELYWESPINVDCSAAGSLYPSPNSRTKESITVDSEIMDIDNHPDETYHSEPIVLEEQTDVMERAHIITKESRIGNFHGFQRHSLENSGHLFTVSAKPHRCAEQTDCANRMVSNTGGIQNTEFGLWSTRPRPVCIPPEQEECTGVQLVRVQQPIQLPTMEPDIPSSAESPRRTIKNNSFDTNVEVCHLVSGPIGPINLAAGPSASNDDHTGSKKRKVAAFRKQSLALDDLED</sequence>
<proteinExistence type="predicted"/>
<dbReference type="AlphaFoldDB" id="A0A1R1Y7A5"/>
<protein>
    <submittedName>
        <fullName evidence="1">Uncharacterized protein</fullName>
    </submittedName>
</protein>
<dbReference type="EMBL" id="LSSN01000675">
    <property type="protein sequence ID" value="OMJ22788.1"/>
    <property type="molecule type" value="Genomic_DNA"/>
</dbReference>
<accession>A0A1R1Y7A5</accession>
<dbReference type="OrthoDB" id="10505523at2759"/>
<dbReference type="Proteomes" id="UP000187283">
    <property type="component" value="Unassembled WGS sequence"/>
</dbReference>
<organism evidence="1 2">
    <name type="scientific">Smittium culicis</name>
    <dbReference type="NCBI Taxonomy" id="133412"/>
    <lineage>
        <taxon>Eukaryota</taxon>
        <taxon>Fungi</taxon>
        <taxon>Fungi incertae sedis</taxon>
        <taxon>Zoopagomycota</taxon>
        <taxon>Kickxellomycotina</taxon>
        <taxon>Harpellomycetes</taxon>
        <taxon>Harpellales</taxon>
        <taxon>Legeriomycetaceae</taxon>
        <taxon>Smittium</taxon>
    </lineage>
</organism>
<comment type="caution">
    <text evidence="1">The sequence shown here is derived from an EMBL/GenBank/DDBJ whole genome shotgun (WGS) entry which is preliminary data.</text>
</comment>
<keyword evidence="2" id="KW-1185">Reference proteome</keyword>
<reference evidence="1 2" key="1">
    <citation type="submission" date="2017-01" db="EMBL/GenBank/DDBJ databases">
        <authorList>
            <person name="Mah S.A."/>
            <person name="Swanson W.J."/>
            <person name="Moy G.W."/>
            <person name="Vacquier V.D."/>
        </authorList>
    </citation>
    <scope>NUCLEOTIDE SEQUENCE [LARGE SCALE GENOMIC DNA]</scope>
    <source>
        <strain evidence="1 2">GSMNP</strain>
    </source>
</reference>
<name>A0A1R1Y7A5_9FUNG</name>